<dbReference type="SUPFAM" id="SSF82199">
    <property type="entry name" value="SET domain"/>
    <property type="match status" value="1"/>
</dbReference>
<proteinExistence type="predicted"/>
<dbReference type="GO" id="GO:0008270">
    <property type="term" value="F:zinc ion binding"/>
    <property type="evidence" value="ECO:0007669"/>
    <property type="project" value="InterPro"/>
</dbReference>
<reference evidence="8" key="1">
    <citation type="submission" date="2016-06" db="UniProtKB">
        <authorList>
            <consortium name="WormBaseParasite"/>
        </authorList>
    </citation>
    <scope>IDENTIFICATION</scope>
</reference>
<keyword evidence="3" id="KW-0949">S-adenosyl-L-methionine</keyword>
<dbReference type="PANTHER" id="PTHR46024">
    <property type="entry name" value="HISTONE-LYSINE N-METHYLTRANSFERASE EGGLESS"/>
    <property type="match status" value="1"/>
</dbReference>
<keyword evidence="2" id="KW-0808">Transferase</keyword>
<dbReference type="GO" id="GO:0010629">
    <property type="term" value="P:negative regulation of gene expression"/>
    <property type="evidence" value="ECO:0007669"/>
    <property type="project" value="TreeGrafter"/>
</dbReference>
<feature type="domain" description="Pre-SET" evidence="5">
    <location>
        <begin position="125"/>
        <end position="198"/>
    </location>
</feature>
<keyword evidence="7" id="KW-1185">Reference proteome</keyword>
<evidence type="ECO:0000259" key="5">
    <source>
        <dbReference type="PROSITE" id="PS50867"/>
    </source>
</evidence>
<dbReference type="SMART" id="SM00468">
    <property type="entry name" value="PreSET"/>
    <property type="match status" value="1"/>
</dbReference>
<dbReference type="AlphaFoldDB" id="A0A183TQL0"/>
<evidence type="ECO:0000313" key="7">
    <source>
        <dbReference type="Proteomes" id="UP000275846"/>
    </source>
</evidence>
<dbReference type="GO" id="GO:0070828">
    <property type="term" value="P:heterochromatin organization"/>
    <property type="evidence" value="ECO:0007669"/>
    <property type="project" value="TreeGrafter"/>
</dbReference>
<keyword evidence="2" id="KW-0489">Methyltransferase</keyword>
<dbReference type="GO" id="GO:0032259">
    <property type="term" value="P:methylation"/>
    <property type="evidence" value="ECO:0007669"/>
    <property type="project" value="UniProtKB-KW"/>
</dbReference>
<sequence length="306" mass="34668">MSSGHRGIKAMSCAFPRRRRERGVRFLPRPMLPTTYAMCLPSGWQDAQSGAADKIGTEEEGLAIIFSSLIPLTFIKIADLSYGKENVPVPCVNCVDNETPTYVEYIPHRQPVGNVHINTDSDFLVCCDCTDNCRDRSKCACQQLTIEASSFTSARGLVDFSIGYRHRRLSQFTMGGIYECNKNCKCDRRCRNRVVQLGVWVRLGWGIRALNAIPKGSFICTYAGAIYDDNMAIDVIWKGYSRLRPILQRARGSISRALNLKTLDVEKVGIPDRANLVFVSERERERSTLYFEISFKRKNLDWLVKT</sequence>
<evidence type="ECO:0000313" key="8">
    <source>
        <dbReference type="WBParaSite" id="SSLN_0001947201-mRNA-1"/>
    </source>
</evidence>
<organism evidence="8">
    <name type="scientific">Schistocephalus solidus</name>
    <name type="common">Tapeworm</name>
    <dbReference type="NCBI Taxonomy" id="70667"/>
    <lineage>
        <taxon>Eukaryota</taxon>
        <taxon>Metazoa</taxon>
        <taxon>Spiralia</taxon>
        <taxon>Lophotrochozoa</taxon>
        <taxon>Platyhelminthes</taxon>
        <taxon>Cestoda</taxon>
        <taxon>Eucestoda</taxon>
        <taxon>Diphyllobothriidea</taxon>
        <taxon>Diphyllobothriidae</taxon>
        <taxon>Schistocephalus</taxon>
    </lineage>
</organism>
<evidence type="ECO:0000256" key="1">
    <source>
        <dbReference type="ARBA" id="ARBA00004123"/>
    </source>
</evidence>
<reference evidence="6 7" key="2">
    <citation type="submission" date="2018-11" db="EMBL/GenBank/DDBJ databases">
        <authorList>
            <consortium name="Pathogen Informatics"/>
        </authorList>
    </citation>
    <scope>NUCLEOTIDE SEQUENCE [LARGE SCALE GENOMIC DNA]</scope>
    <source>
        <strain evidence="6 7">NST_G2</strain>
    </source>
</reference>
<protein>
    <submittedName>
        <fullName evidence="8">Pre-SET domain-containing protein</fullName>
    </submittedName>
</protein>
<dbReference type="GO" id="GO:0005634">
    <property type="term" value="C:nucleus"/>
    <property type="evidence" value="ECO:0007669"/>
    <property type="project" value="UniProtKB-SubCell"/>
</dbReference>
<dbReference type="Gene3D" id="2.170.270.10">
    <property type="entry name" value="SET domain"/>
    <property type="match status" value="1"/>
</dbReference>
<name>A0A183TQL0_SCHSO</name>
<dbReference type="EMBL" id="UYSU01045228">
    <property type="protein sequence ID" value="VDM05144.1"/>
    <property type="molecule type" value="Genomic_DNA"/>
</dbReference>
<accession>A0A183TQL0</accession>
<dbReference type="STRING" id="70667.A0A183TQL0"/>
<dbReference type="InterPro" id="IPR046341">
    <property type="entry name" value="SET_dom_sf"/>
</dbReference>
<evidence type="ECO:0000256" key="2">
    <source>
        <dbReference type="ARBA" id="ARBA00022603"/>
    </source>
</evidence>
<dbReference type="InterPro" id="IPR007728">
    <property type="entry name" value="Pre-SET_dom"/>
</dbReference>
<dbReference type="PANTHER" id="PTHR46024:SF1">
    <property type="entry name" value="HISTONE-LYSINE N-METHYLTRANSFERASE EGGLESS"/>
    <property type="match status" value="1"/>
</dbReference>
<dbReference type="InterPro" id="IPR051516">
    <property type="entry name" value="SETDB_methyltransferase"/>
</dbReference>
<evidence type="ECO:0000256" key="4">
    <source>
        <dbReference type="ARBA" id="ARBA00023242"/>
    </source>
</evidence>
<dbReference type="Pfam" id="PF05033">
    <property type="entry name" value="Pre-SET"/>
    <property type="match status" value="1"/>
</dbReference>
<dbReference type="WBParaSite" id="SSLN_0001947201-mRNA-1">
    <property type="protein sequence ID" value="SSLN_0001947201-mRNA-1"/>
    <property type="gene ID" value="SSLN_0001947201"/>
</dbReference>
<dbReference type="PROSITE" id="PS50867">
    <property type="entry name" value="PRE_SET"/>
    <property type="match status" value="1"/>
</dbReference>
<dbReference type="OrthoDB" id="5792673at2759"/>
<gene>
    <name evidence="6" type="ORF">SSLN_LOCUS18758</name>
</gene>
<keyword evidence="4" id="KW-0539">Nucleus</keyword>
<evidence type="ECO:0000256" key="3">
    <source>
        <dbReference type="ARBA" id="ARBA00022691"/>
    </source>
</evidence>
<evidence type="ECO:0000313" key="6">
    <source>
        <dbReference type="EMBL" id="VDM05144.1"/>
    </source>
</evidence>
<comment type="subcellular location">
    <subcellularLocation>
        <location evidence="1">Nucleus</location>
    </subcellularLocation>
</comment>
<dbReference type="Proteomes" id="UP000275846">
    <property type="component" value="Unassembled WGS sequence"/>
</dbReference>
<dbReference type="GO" id="GO:0046974">
    <property type="term" value="F:histone H3K9 methyltransferase activity"/>
    <property type="evidence" value="ECO:0007669"/>
    <property type="project" value="TreeGrafter"/>
</dbReference>